<dbReference type="PROSITE" id="PS51698">
    <property type="entry name" value="U_BOX"/>
    <property type="match status" value="1"/>
</dbReference>
<evidence type="ECO:0000256" key="3">
    <source>
        <dbReference type="SAM" id="MobiDB-lite"/>
    </source>
</evidence>
<sequence>MADHTLSSSAADVLRSIGEGGRIIQEFLELGAKAKAAAAEAMDAETALGDIPDEFLDPIQYTLMKDPVILPSSRVTVDRPKNFTAANRTALITLAPSPCEQLSWFRTDPSSRSHLPLDMLIPDNELKARIKEFIRTQAPKRDEGSANLHSTKGTTQSYRLSHLT</sequence>
<evidence type="ECO:0000313" key="6">
    <source>
        <dbReference type="Proteomes" id="UP001153076"/>
    </source>
</evidence>
<name>A0A9Q1JLA3_9CARY</name>
<dbReference type="Pfam" id="PF04564">
    <property type="entry name" value="U-box"/>
    <property type="match status" value="1"/>
</dbReference>
<dbReference type="GO" id="GO:0005634">
    <property type="term" value="C:nucleus"/>
    <property type="evidence" value="ECO:0007669"/>
    <property type="project" value="TreeGrafter"/>
</dbReference>
<proteinExistence type="predicted"/>
<dbReference type="SUPFAM" id="SSF57850">
    <property type="entry name" value="RING/U-box"/>
    <property type="match status" value="1"/>
</dbReference>
<dbReference type="InterPro" id="IPR045132">
    <property type="entry name" value="UBE4"/>
</dbReference>
<protein>
    <recommendedName>
        <fullName evidence="4">U-box domain-containing protein</fullName>
    </recommendedName>
</protein>
<feature type="region of interest" description="Disordered" evidence="3">
    <location>
        <begin position="138"/>
        <end position="164"/>
    </location>
</feature>
<accession>A0A9Q1JLA3</accession>
<dbReference type="PANTHER" id="PTHR13931:SF2">
    <property type="entry name" value="UBIQUITIN CONJUGATION FACTOR E4 B"/>
    <property type="match status" value="1"/>
</dbReference>
<dbReference type="EMBL" id="JAKOGI010001092">
    <property type="protein sequence ID" value="KAJ8427804.1"/>
    <property type="molecule type" value="Genomic_DNA"/>
</dbReference>
<dbReference type="InterPro" id="IPR013083">
    <property type="entry name" value="Znf_RING/FYVE/PHD"/>
</dbReference>
<dbReference type="GO" id="GO:0005737">
    <property type="term" value="C:cytoplasm"/>
    <property type="evidence" value="ECO:0007669"/>
    <property type="project" value="TreeGrafter"/>
</dbReference>
<feature type="compositionally biased region" description="Polar residues" evidence="3">
    <location>
        <begin position="147"/>
        <end position="164"/>
    </location>
</feature>
<keyword evidence="2" id="KW-0808">Transferase</keyword>
<dbReference type="PANTHER" id="PTHR13931">
    <property type="entry name" value="UBIQUITINATION FACTOR E4"/>
    <property type="match status" value="1"/>
</dbReference>
<reference evidence="5" key="1">
    <citation type="submission" date="2022-04" db="EMBL/GenBank/DDBJ databases">
        <title>Carnegiea gigantea Genome sequencing and assembly v2.</title>
        <authorList>
            <person name="Copetti D."/>
            <person name="Sanderson M.J."/>
            <person name="Burquez A."/>
            <person name="Wojciechowski M.F."/>
        </authorList>
    </citation>
    <scope>NUCLEOTIDE SEQUENCE</scope>
    <source>
        <strain evidence="5">SGP5-SGP5p</strain>
        <tissue evidence="5">Aerial part</tissue>
    </source>
</reference>
<comment type="caution">
    <text evidence="5">The sequence shown here is derived from an EMBL/GenBank/DDBJ whole genome shotgun (WGS) entry which is preliminary data.</text>
</comment>
<dbReference type="GO" id="GO:0034450">
    <property type="term" value="F:ubiquitin-ubiquitin ligase activity"/>
    <property type="evidence" value="ECO:0007669"/>
    <property type="project" value="InterPro"/>
</dbReference>
<dbReference type="GO" id="GO:0000151">
    <property type="term" value="C:ubiquitin ligase complex"/>
    <property type="evidence" value="ECO:0007669"/>
    <property type="project" value="InterPro"/>
</dbReference>
<dbReference type="OrthoDB" id="20295at2759"/>
<evidence type="ECO:0000259" key="4">
    <source>
        <dbReference type="PROSITE" id="PS51698"/>
    </source>
</evidence>
<comment type="pathway">
    <text evidence="1">Protein modification; protein ubiquitination.</text>
</comment>
<organism evidence="5 6">
    <name type="scientific">Carnegiea gigantea</name>
    <dbReference type="NCBI Taxonomy" id="171969"/>
    <lineage>
        <taxon>Eukaryota</taxon>
        <taxon>Viridiplantae</taxon>
        <taxon>Streptophyta</taxon>
        <taxon>Embryophyta</taxon>
        <taxon>Tracheophyta</taxon>
        <taxon>Spermatophyta</taxon>
        <taxon>Magnoliopsida</taxon>
        <taxon>eudicotyledons</taxon>
        <taxon>Gunneridae</taxon>
        <taxon>Pentapetalae</taxon>
        <taxon>Caryophyllales</taxon>
        <taxon>Cactineae</taxon>
        <taxon>Cactaceae</taxon>
        <taxon>Cactoideae</taxon>
        <taxon>Echinocereeae</taxon>
        <taxon>Carnegiea</taxon>
    </lineage>
</organism>
<dbReference type="SMART" id="SM00504">
    <property type="entry name" value="Ubox"/>
    <property type="match status" value="1"/>
</dbReference>
<dbReference type="GO" id="GO:0036503">
    <property type="term" value="P:ERAD pathway"/>
    <property type="evidence" value="ECO:0007669"/>
    <property type="project" value="InterPro"/>
</dbReference>
<dbReference type="InterPro" id="IPR003613">
    <property type="entry name" value="Ubox_domain"/>
</dbReference>
<feature type="domain" description="U-box" evidence="4">
    <location>
        <begin position="50"/>
        <end position="140"/>
    </location>
</feature>
<gene>
    <name evidence="5" type="ORF">Cgig2_025822</name>
</gene>
<dbReference type="Proteomes" id="UP001153076">
    <property type="component" value="Unassembled WGS sequence"/>
</dbReference>
<dbReference type="GO" id="GO:0000209">
    <property type="term" value="P:protein polyubiquitination"/>
    <property type="evidence" value="ECO:0007669"/>
    <property type="project" value="TreeGrafter"/>
</dbReference>
<evidence type="ECO:0000256" key="1">
    <source>
        <dbReference type="ARBA" id="ARBA00004906"/>
    </source>
</evidence>
<evidence type="ECO:0000313" key="5">
    <source>
        <dbReference type="EMBL" id="KAJ8427804.1"/>
    </source>
</evidence>
<dbReference type="Gene3D" id="3.30.40.10">
    <property type="entry name" value="Zinc/RING finger domain, C3HC4 (zinc finger)"/>
    <property type="match status" value="1"/>
</dbReference>
<evidence type="ECO:0000256" key="2">
    <source>
        <dbReference type="ARBA" id="ARBA00022679"/>
    </source>
</evidence>
<dbReference type="AlphaFoldDB" id="A0A9Q1JLA3"/>
<keyword evidence="6" id="KW-1185">Reference proteome</keyword>